<dbReference type="Gene3D" id="2.40.40.20">
    <property type="match status" value="1"/>
</dbReference>
<sequence>MSGLNRKSEGDNIKVRVRDAYKRDAGRCRIRIDPDVIKELNLKT</sequence>
<reference evidence="1" key="1">
    <citation type="journal article" date="2015" name="Nature">
        <title>Complex archaea that bridge the gap between prokaryotes and eukaryotes.</title>
        <authorList>
            <person name="Spang A."/>
            <person name="Saw J.H."/>
            <person name="Jorgensen S.L."/>
            <person name="Zaremba-Niedzwiedzka K."/>
            <person name="Martijn J."/>
            <person name="Lind A.E."/>
            <person name="van Eijk R."/>
            <person name="Schleper C."/>
            <person name="Guy L."/>
            <person name="Ettema T.J."/>
        </authorList>
    </citation>
    <scope>NUCLEOTIDE SEQUENCE</scope>
</reference>
<dbReference type="AlphaFoldDB" id="A0A0F9K7V7"/>
<comment type="caution">
    <text evidence="1">The sequence shown here is derived from an EMBL/GenBank/DDBJ whole genome shotgun (WGS) entry which is preliminary data.</text>
</comment>
<dbReference type="EMBL" id="LAZR01008549">
    <property type="protein sequence ID" value="KKM78068.1"/>
    <property type="molecule type" value="Genomic_DNA"/>
</dbReference>
<dbReference type="InterPro" id="IPR009010">
    <property type="entry name" value="Asp_de-COase-like_dom_sf"/>
</dbReference>
<protein>
    <submittedName>
        <fullName evidence="1">Uncharacterized protein</fullName>
    </submittedName>
</protein>
<evidence type="ECO:0000313" key="1">
    <source>
        <dbReference type="EMBL" id="KKM78068.1"/>
    </source>
</evidence>
<proteinExistence type="predicted"/>
<organism evidence="1">
    <name type="scientific">marine sediment metagenome</name>
    <dbReference type="NCBI Taxonomy" id="412755"/>
    <lineage>
        <taxon>unclassified sequences</taxon>
        <taxon>metagenomes</taxon>
        <taxon>ecological metagenomes</taxon>
    </lineage>
</organism>
<name>A0A0F9K7V7_9ZZZZ</name>
<feature type="non-terminal residue" evidence="1">
    <location>
        <position position="44"/>
    </location>
</feature>
<gene>
    <name evidence="1" type="ORF">LCGC14_1363720</name>
</gene>
<accession>A0A0F9K7V7</accession>
<dbReference type="SUPFAM" id="SSF50692">
    <property type="entry name" value="ADC-like"/>
    <property type="match status" value="1"/>
</dbReference>